<comment type="caution">
    <text evidence="3">The sequence shown here is derived from an EMBL/GenBank/DDBJ whole genome shotgun (WGS) entry which is preliminary data.</text>
</comment>
<evidence type="ECO:0000259" key="2">
    <source>
        <dbReference type="Pfam" id="PF00188"/>
    </source>
</evidence>
<keyword evidence="1" id="KW-0732">Signal</keyword>
<dbReference type="SUPFAM" id="SSF55797">
    <property type="entry name" value="PR-1-like"/>
    <property type="match status" value="1"/>
</dbReference>
<reference evidence="3 4" key="1">
    <citation type="journal article" date="2019" name="Nat. Med.">
        <title>A library of human gut bacterial isolates paired with longitudinal multiomics data enables mechanistic microbiome research.</title>
        <authorList>
            <person name="Poyet M."/>
            <person name="Groussin M."/>
            <person name="Gibbons S.M."/>
            <person name="Avila-Pacheco J."/>
            <person name="Jiang X."/>
            <person name="Kearney S.M."/>
            <person name="Perrotta A.R."/>
            <person name="Berdy B."/>
            <person name="Zhao S."/>
            <person name="Lieberman T.D."/>
            <person name="Swanson P.K."/>
            <person name="Smith M."/>
            <person name="Roesemann S."/>
            <person name="Alexander J.E."/>
            <person name="Rich S.A."/>
            <person name="Livny J."/>
            <person name="Vlamakis H."/>
            <person name="Clish C."/>
            <person name="Bullock K."/>
            <person name="Deik A."/>
            <person name="Scott J."/>
            <person name="Pierce K.A."/>
            <person name="Xavier R.J."/>
            <person name="Alm E.J."/>
        </authorList>
    </citation>
    <scope>NUCLEOTIDE SEQUENCE [LARGE SCALE GENOMIC DNA]</scope>
    <source>
        <strain evidence="3 4">BIOML-A1</strain>
    </source>
</reference>
<dbReference type="AlphaFoldDB" id="A0A6L8T4U0"/>
<dbReference type="Gene3D" id="3.40.33.10">
    <property type="entry name" value="CAP"/>
    <property type="match status" value="1"/>
</dbReference>
<feature type="signal peptide" evidence="1">
    <location>
        <begin position="1"/>
        <end position="24"/>
    </location>
</feature>
<sequence length="208" mass="23378">MKKKLISVLLGITLVVSNCSYVGAVDIGDSAVEVPDFSDEVQEDELFSDGSEEVPETEDETVHPAATTEKVKVGIKGSYLAASQAVLDRINQIRREAYEEGVQDPRDPSKKLTMADYVPLKWSSDLEYIARIRSAEASVRREHIRPCNMWPESIWAPGGTTSYAENLAWNRANDMLYGINQWYGEKNDWVNQTGRVTGHYESLITPEY</sequence>
<feature type="domain" description="SCP" evidence="2">
    <location>
        <begin position="87"/>
        <end position="208"/>
    </location>
</feature>
<proteinExistence type="predicted"/>
<dbReference type="RefSeq" id="WP_161233998.1">
    <property type="nucleotide sequence ID" value="NZ_WWVI01000036.1"/>
</dbReference>
<organism evidence="3 4">
    <name type="scientific">Blautia wexlerae</name>
    <dbReference type="NCBI Taxonomy" id="418240"/>
    <lineage>
        <taxon>Bacteria</taxon>
        <taxon>Bacillati</taxon>
        <taxon>Bacillota</taxon>
        <taxon>Clostridia</taxon>
        <taxon>Lachnospirales</taxon>
        <taxon>Lachnospiraceae</taxon>
        <taxon>Blautia</taxon>
    </lineage>
</organism>
<dbReference type="InterPro" id="IPR014044">
    <property type="entry name" value="CAP_dom"/>
</dbReference>
<accession>A0A6L8T4U0</accession>
<evidence type="ECO:0000256" key="1">
    <source>
        <dbReference type="SAM" id="SignalP"/>
    </source>
</evidence>
<protein>
    <recommendedName>
        <fullName evidence="2">SCP domain-containing protein</fullName>
    </recommendedName>
</protein>
<dbReference type="Pfam" id="PF00188">
    <property type="entry name" value="CAP"/>
    <property type="match status" value="1"/>
</dbReference>
<dbReference type="InterPro" id="IPR035940">
    <property type="entry name" value="CAP_sf"/>
</dbReference>
<feature type="chain" id="PRO_5026656578" description="SCP domain-containing protein" evidence="1">
    <location>
        <begin position="25"/>
        <end position="208"/>
    </location>
</feature>
<dbReference type="EMBL" id="WWVQ01000036">
    <property type="protein sequence ID" value="MZL34305.1"/>
    <property type="molecule type" value="Genomic_DNA"/>
</dbReference>
<evidence type="ECO:0000313" key="3">
    <source>
        <dbReference type="EMBL" id="MZL34305.1"/>
    </source>
</evidence>
<dbReference type="Proteomes" id="UP000477285">
    <property type="component" value="Unassembled WGS sequence"/>
</dbReference>
<gene>
    <name evidence="3" type="ORF">GT728_14130</name>
</gene>
<name>A0A6L8T4U0_9FIRM</name>
<evidence type="ECO:0000313" key="4">
    <source>
        <dbReference type="Proteomes" id="UP000477285"/>
    </source>
</evidence>